<reference evidence="2 3" key="1">
    <citation type="submission" date="2020-08" db="EMBL/GenBank/DDBJ databases">
        <title>Sequencing the genomes of 1000 actinobacteria strains.</title>
        <authorList>
            <person name="Klenk H.-P."/>
        </authorList>
    </citation>
    <scope>NUCLEOTIDE SEQUENCE [LARGE SCALE GENOMIC DNA]</scope>
    <source>
        <strain evidence="2 3">DSM 41654</strain>
    </source>
</reference>
<comment type="caution">
    <text evidence="2">The sequence shown here is derived from an EMBL/GenBank/DDBJ whole genome shotgun (WGS) entry which is preliminary data.</text>
</comment>
<dbReference type="PANTHER" id="PTHR43798:SF27">
    <property type="entry name" value="HYDROLASE ALPHA_BETA HYDROLASE FOLD FAMILY"/>
    <property type="match status" value="1"/>
</dbReference>
<dbReference type="GO" id="GO:0016020">
    <property type="term" value="C:membrane"/>
    <property type="evidence" value="ECO:0007669"/>
    <property type="project" value="TreeGrafter"/>
</dbReference>
<dbReference type="SUPFAM" id="SSF53474">
    <property type="entry name" value="alpha/beta-Hydrolases"/>
    <property type="match status" value="1"/>
</dbReference>
<evidence type="ECO:0000259" key="1">
    <source>
        <dbReference type="Pfam" id="PF12697"/>
    </source>
</evidence>
<dbReference type="AlphaFoldDB" id="A0A7W7VYZ7"/>
<name>A0A7W7VYZ7_KITKI</name>
<proteinExistence type="predicted"/>
<dbReference type="GO" id="GO:0003824">
    <property type="term" value="F:catalytic activity"/>
    <property type="evidence" value="ECO:0007669"/>
    <property type="project" value="UniProtKB-ARBA"/>
</dbReference>
<dbReference type="Pfam" id="PF12697">
    <property type="entry name" value="Abhydrolase_6"/>
    <property type="match status" value="1"/>
</dbReference>
<dbReference type="Gene3D" id="3.40.50.1820">
    <property type="entry name" value="alpha/beta hydrolase"/>
    <property type="match status" value="1"/>
</dbReference>
<dbReference type="InterPro" id="IPR050266">
    <property type="entry name" value="AB_hydrolase_sf"/>
</dbReference>
<sequence>MAAIDLTRFLAAYDALLERRPGSASRLEQLDLTSEYGTTRVIACGPADGEPLVLLHGGGATAAAWFANLADLSGSRRVYAVDRIGEAGRSRCGERPIQSVADLFDWLDGVLDGLALDRTDLCGHSYGAWLALSYALRAPRRIRRLVLLDPTQCFAGYRPGYLFRALPMLIRPTAQRARAFLAWESGGKIGGAQLDPGYLDLYGLAAEFPRRKVVVGKRPTAQQLRKSGLPTLVVLAGASRAHDIRRVETAARRHLPHVETLVLPGVSHHAMPTTRAAELDAAILDFLGKP</sequence>
<evidence type="ECO:0000313" key="2">
    <source>
        <dbReference type="EMBL" id="MBB4927224.1"/>
    </source>
</evidence>
<feature type="domain" description="AB hydrolase-1" evidence="1">
    <location>
        <begin position="52"/>
        <end position="279"/>
    </location>
</feature>
<accession>A0A7W7VYZ7</accession>
<organism evidence="2 3">
    <name type="scientific">Kitasatospora kifunensis</name>
    <name type="common">Streptomyces kifunensis</name>
    <dbReference type="NCBI Taxonomy" id="58351"/>
    <lineage>
        <taxon>Bacteria</taxon>
        <taxon>Bacillati</taxon>
        <taxon>Actinomycetota</taxon>
        <taxon>Actinomycetes</taxon>
        <taxon>Kitasatosporales</taxon>
        <taxon>Streptomycetaceae</taxon>
        <taxon>Kitasatospora</taxon>
    </lineage>
</organism>
<dbReference type="InterPro" id="IPR000073">
    <property type="entry name" value="AB_hydrolase_1"/>
</dbReference>
<dbReference type="PRINTS" id="PR00111">
    <property type="entry name" value="ABHYDROLASE"/>
</dbReference>
<dbReference type="RefSeq" id="WP_184941296.1">
    <property type="nucleotide sequence ID" value="NZ_JACHJV010000001.1"/>
</dbReference>
<dbReference type="PANTHER" id="PTHR43798">
    <property type="entry name" value="MONOACYLGLYCEROL LIPASE"/>
    <property type="match status" value="1"/>
</dbReference>
<protein>
    <submittedName>
        <fullName evidence="2">Pimeloyl-ACP methyl ester carboxylesterase</fullName>
    </submittedName>
</protein>
<dbReference type="EMBL" id="JACHJV010000001">
    <property type="protein sequence ID" value="MBB4927224.1"/>
    <property type="molecule type" value="Genomic_DNA"/>
</dbReference>
<dbReference type="Proteomes" id="UP000540506">
    <property type="component" value="Unassembled WGS sequence"/>
</dbReference>
<dbReference type="InterPro" id="IPR029058">
    <property type="entry name" value="AB_hydrolase_fold"/>
</dbReference>
<keyword evidence="3" id="KW-1185">Reference proteome</keyword>
<gene>
    <name evidence="2" type="ORF">FHR34_006217</name>
</gene>
<evidence type="ECO:0000313" key="3">
    <source>
        <dbReference type="Proteomes" id="UP000540506"/>
    </source>
</evidence>